<reference evidence="1 2" key="1">
    <citation type="journal article" date="2010" name="Nature">
        <title>The Ectocarpus genome and the independent evolution of multicellularity in brown algae.</title>
        <authorList>
            <person name="Cock J.M."/>
            <person name="Sterck L."/>
            <person name="Rouze P."/>
            <person name="Scornet D."/>
            <person name="Allen A.E."/>
            <person name="Amoutzias G."/>
            <person name="Anthouard V."/>
            <person name="Artiguenave F."/>
            <person name="Aury J.M."/>
            <person name="Badger J.H."/>
            <person name="Beszteri B."/>
            <person name="Billiau K."/>
            <person name="Bonnet E."/>
            <person name="Bothwell J.H."/>
            <person name="Bowler C."/>
            <person name="Boyen C."/>
            <person name="Brownlee C."/>
            <person name="Carrano C.J."/>
            <person name="Charrier B."/>
            <person name="Cho G.Y."/>
            <person name="Coelho S.M."/>
            <person name="Collen J."/>
            <person name="Corre E."/>
            <person name="Da Silva C."/>
            <person name="Delage L."/>
            <person name="Delaroque N."/>
            <person name="Dittami S.M."/>
            <person name="Doulbeau S."/>
            <person name="Elias M."/>
            <person name="Farnham G."/>
            <person name="Gachon C.M."/>
            <person name="Gschloessl B."/>
            <person name="Heesch S."/>
            <person name="Jabbari K."/>
            <person name="Jubin C."/>
            <person name="Kawai H."/>
            <person name="Kimura K."/>
            <person name="Kloareg B."/>
            <person name="Kupper F.C."/>
            <person name="Lang D."/>
            <person name="Le Bail A."/>
            <person name="Leblanc C."/>
            <person name="Lerouge P."/>
            <person name="Lohr M."/>
            <person name="Lopez P.J."/>
            <person name="Martens C."/>
            <person name="Maumus F."/>
            <person name="Michel G."/>
            <person name="Miranda-Saavedra D."/>
            <person name="Morales J."/>
            <person name="Moreau H."/>
            <person name="Motomura T."/>
            <person name="Nagasato C."/>
            <person name="Napoli C.A."/>
            <person name="Nelson D.R."/>
            <person name="Nyvall-Collen P."/>
            <person name="Peters A.F."/>
            <person name="Pommier C."/>
            <person name="Potin P."/>
            <person name="Poulain J."/>
            <person name="Quesneville H."/>
            <person name="Read B."/>
            <person name="Rensing S.A."/>
            <person name="Ritter A."/>
            <person name="Rousvoal S."/>
            <person name="Samanta M."/>
            <person name="Samson G."/>
            <person name="Schroeder D.C."/>
            <person name="Segurens B."/>
            <person name="Strittmatter M."/>
            <person name="Tonon T."/>
            <person name="Tregear J.W."/>
            <person name="Valentin K."/>
            <person name="von Dassow P."/>
            <person name="Yamagishi T."/>
            <person name="Van de Peer Y."/>
            <person name="Wincker P."/>
        </authorList>
    </citation>
    <scope>NUCLEOTIDE SEQUENCE [LARGE SCALE GENOMIC DNA]</scope>
    <source>
        <strain evidence="2">Ec32 / CCAP1310/4</strain>
    </source>
</reference>
<evidence type="ECO:0000313" key="1">
    <source>
        <dbReference type="EMBL" id="CBN74678.1"/>
    </source>
</evidence>
<keyword evidence="2" id="KW-1185">Reference proteome</keyword>
<accession>D8LLP7</accession>
<sequence length="186" mass="19442">MWELGSELSLEEPKGCSSTTVADNGIAIERVAATTTHNLLHLLVALEMDKDAAVLEHAATVALARLAESLRAKSTHYRFLRDESRRAAACCRAFLVFVSLLKKVVDEEGAGGSAGGGLPPSLAGRLEEETDAVAAASAGLPEERAAVLRDIAAAVEGRWSCQTPAVDGTATHSSMFRTKVALEGAG</sequence>
<name>D8LLP7_ECTSI</name>
<protein>
    <submittedName>
        <fullName evidence="1">Uncharacterized protein</fullName>
    </submittedName>
</protein>
<dbReference type="EMBL" id="FN649760">
    <property type="protein sequence ID" value="CBN74678.1"/>
    <property type="molecule type" value="Genomic_DNA"/>
</dbReference>
<dbReference type="Proteomes" id="UP000002630">
    <property type="component" value="Unassembled WGS sequence"/>
</dbReference>
<dbReference type="InParanoid" id="D8LLP7"/>
<gene>
    <name evidence="1" type="ORF">Esi_0037_0101</name>
</gene>
<proteinExistence type="predicted"/>
<dbReference type="AlphaFoldDB" id="D8LLP7"/>
<evidence type="ECO:0000313" key="2">
    <source>
        <dbReference type="Proteomes" id="UP000002630"/>
    </source>
</evidence>
<organism evidence="1 2">
    <name type="scientific">Ectocarpus siliculosus</name>
    <name type="common">Brown alga</name>
    <name type="synonym">Conferva siliculosa</name>
    <dbReference type="NCBI Taxonomy" id="2880"/>
    <lineage>
        <taxon>Eukaryota</taxon>
        <taxon>Sar</taxon>
        <taxon>Stramenopiles</taxon>
        <taxon>Ochrophyta</taxon>
        <taxon>PX clade</taxon>
        <taxon>Phaeophyceae</taxon>
        <taxon>Ectocarpales</taxon>
        <taxon>Ectocarpaceae</taxon>
        <taxon>Ectocarpus</taxon>
    </lineage>
</organism>
<dbReference type="OrthoDB" id="10660288at2759"/>